<protein>
    <submittedName>
        <fullName evidence="2">WD40 repeat protein</fullName>
    </submittedName>
</protein>
<dbReference type="PANTHER" id="PTHR36842">
    <property type="entry name" value="PROTEIN TOLB HOMOLOG"/>
    <property type="match status" value="1"/>
</dbReference>
<dbReference type="Pfam" id="PF07676">
    <property type="entry name" value="PD40"/>
    <property type="match status" value="2"/>
</dbReference>
<reference evidence="2 3" key="1">
    <citation type="submission" date="2017-10" db="EMBL/GenBank/DDBJ databases">
        <title>Sequencing the genomes of 1000 actinobacteria strains.</title>
        <authorList>
            <person name="Klenk H.-P."/>
        </authorList>
    </citation>
    <scope>NUCLEOTIDE SEQUENCE [LARGE SCALE GENOMIC DNA]</scope>
    <source>
        <strain evidence="2 3">DSM 21838</strain>
    </source>
</reference>
<dbReference type="SUPFAM" id="SSF82171">
    <property type="entry name" value="DPP6 N-terminal domain-like"/>
    <property type="match status" value="1"/>
</dbReference>
<evidence type="ECO:0000313" key="3">
    <source>
        <dbReference type="Proteomes" id="UP000222106"/>
    </source>
</evidence>
<dbReference type="Proteomes" id="UP000222106">
    <property type="component" value="Unassembled WGS sequence"/>
</dbReference>
<comment type="similarity">
    <text evidence="1">Belongs to the TolB family.</text>
</comment>
<dbReference type="InterPro" id="IPR011659">
    <property type="entry name" value="WD40"/>
</dbReference>
<accession>A0A2A9EJA1</accession>
<gene>
    <name evidence="2" type="ORF">ATJ97_1162</name>
</gene>
<comment type="caution">
    <text evidence="2">The sequence shown here is derived from an EMBL/GenBank/DDBJ whole genome shotgun (WGS) entry which is preliminary data.</text>
</comment>
<dbReference type="AlphaFoldDB" id="A0A2A9EJA1"/>
<organism evidence="2 3">
    <name type="scientific">Georgenia soli</name>
    <dbReference type="NCBI Taxonomy" id="638953"/>
    <lineage>
        <taxon>Bacteria</taxon>
        <taxon>Bacillati</taxon>
        <taxon>Actinomycetota</taxon>
        <taxon>Actinomycetes</taxon>
        <taxon>Micrococcales</taxon>
        <taxon>Bogoriellaceae</taxon>
        <taxon>Georgenia</taxon>
    </lineage>
</organism>
<dbReference type="InterPro" id="IPR028994">
    <property type="entry name" value="Integrin_alpha_N"/>
</dbReference>
<dbReference type="EMBL" id="PDJI01000004">
    <property type="protein sequence ID" value="PFG38676.1"/>
    <property type="molecule type" value="Genomic_DNA"/>
</dbReference>
<proteinExistence type="inferred from homology"/>
<evidence type="ECO:0000256" key="1">
    <source>
        <dbReference type="ARBA" id="ARBA00009820"/>
    </source>
</evidence>
<keyword evidence="3" id="KW-1185">Reference proteome</keyword>
<name>A0A2A9EJA1_9MICO</name>
<dbReference type="SUPFAM" id="SSF69318">
    <property type="entry name" value="Integrin alpha N-terminal domain"/>
    <property type="match status" value="1"/>
</dbReference>
<dbReference type="InterPro" id="IPR011042">
    <property type="entry name" value="6-blade_b-propeller_TolB-like"/>
</dbReference>
<dbReference type="OrthoDB" id="9758772at2"/>
<dbReference type="Gene3D" id="2.120.10.30">
    <property type="entry name" value="TolB, C-terminal domain"/>
    <property type="match status" value="1"/>
</dbReference>
<evidence type="ECO:0000313" key="2">
    <source>
        <dbReference type="EMBL" id="PFG38676.1"/>
    </source>
</evidence>
<sequence>MLRALSPYRLKPAVMAAVGMATLSVLIATVGTTSVHGAEATTRVGLRSLGATASTSELESVVYLADQLGGPAALTYRYATPTDHIFAGVWKRSASGMPSRDTLALRRGSNIALSYRHAGTQDFSFTFGRAGDVVLSGDWDGDGVDTFAVRRGNAYHLRNTNTSGPADKIIIYGKANDEVFVGDWDGNGTDTLAVRRGSVFYVRNSISSGIADRVFVYGRSSDEVLVGSWRSGGRDSFAVRRGNVYHVKYEIGSGSADRVFSFGRATDQALVGNWDGQGGQTIGVRRIQGTAPPPRVGTGRVDRVSLKVDGGQAAWDSQRPVIAGDGRHVAFYSYASGLADGVTALGYPFAYVRDLQTGHTQCLREDARCLDLTYAGPISLSDDGSRLAVEKQGTVILWNDTDPDQVRRLEGSQPSLSPDGRWLVYRASRESGPGAPPSSLVVRDLVTEEEEFLAEPVAADGPAAARHSPLLSADGGYVAFVSTAPEIPGDTNEAPDIFVLDRGTGAVKRATVAHDGTQISGQADHLSLAGISADGRFVLFVSTLQLDPMDTNGYEDAYLFDARSGRSARVSVGPAGQQSVNPAREADLSADGRFVVFTNQGHAYFPQESSAMKDVFVRDTVAGRTTRASAALDGTPGNGYSSSPTISNDGRLVAFSSVADNLVPADTNNVADIFIKDLGSWPSAG</sequence>